<evidence type="ECO:0000259" key="6">
    <source>
        <dbReference type="Pfam" id="PF02518"/>
    </source>
</evidence>
<dbReference type="PANTHER" id="PTHR24421:SF60">
    <property type="entry name" value="SENSOR HISTIDINE KINASE COMP"/>
    <property type="match status" value="1"/>
</dbReference>
<organism evidence="7 8">
    <name type="scientific">Dokdonia donghaensis DSW-1</name>
    <dbReference type="NCBI Taxonomy" id="1300343"/>
    <lineage>
        <taxon>Bacteria</taxon>
        <taxon>Pseudomonadati</taxon>
        <taxon>Bacteroidota</taxon>
        <taxon>Flavobacteriia</taxon>
        <taxon>Flavobacteriales</taxon>
        <taxon>Flavobacteriaceae</taxon>
        <taxon>Dokdonia</taxon>
    </lineage>
</organism>
<dbReference type="InterPro" id="IPR050482">
    <property type="entry name" value="Sensor_HK_TwoCompSys"/>
</dbReference>
<dbReference type="PANTHER" id="PTHR24421">
    <property type="entry name" value="NITRATE/NITRITE SENSOR PROTEIN NARX-RELATED"/>
    <property type="match status" value="1"/>
</dbReference>
<feature type="domain" description="Histidine kinase/HSP90-like ATPase" evidence="6">
    <location>
        <begin position="471"/>
        <end position="549"/>
    </location>
</feature>
<keyword evidence="8" id="KW-1185">Reference proteome</keyword>
<dbReference type="KEGG" id="ddo:I597_0816"/>
<keyword evidence="5" id="KW-1133">Transmembrane helix</keyword>
<comment type="caution">
    <text evidence="7">The sequence shown here is derived from an EMBL/GenBank/DDBJ whole genome shotgun (WGS) entry which is preliminary data.</text>
</comment>
<name>A0A0A2GUZ1_9FLAO</name>
<keyword evidence="5" id="KW-0472">Membrane</keyword>
<dbReference type="RefSeq" id="WP_081964999.1">
    <property type="nucleotide sequence ID" value="NZ_CP015125.1"/>
</dbReference>
<evidence type="ECO:0000313" key="7">
    <source>
        <dbReference type="EMBL" id="KGO07089.1"/>
    </source>
</evidence>
<sequence length="554" mass="63695">MKKYDLSFPIFFLILFYLLIFASHAHSQTKEVDSTTFYYNSIMGATSKEAIQKGVVFFENELKSNTKKEDLHYKAQILDLISLGYFNMGEFFKSEISAIESYKALDLASKTTDREDIKIRLGNRLGRLYRRLGDDDNALKYYENTLPFLSKNRDSLILSNNIASIHMDREDYQKAVDLLVPFVIDSTSILGKKYLATIFDNYGYSLSHLHPLEGLSFMKRAEDINKTTAYVRGLFSVKRHLSQYYRNNENFLKASKYAQEANEIANSLGSTTYQKEALGLLIEAGITIDALAYKQLSDSLQSVQEQVANKYIAQKYDYSVFQNEAQESELVAQKEKTKNRFYQFLVIFLILLAVAVFIISRLLNKKKRMEEMFKTEARFSKKIHDEVSNDIYKVMAHMQSSKELDPGLMDNLESIYNRTRDISRETSPIDASKNFQTTLSDLLLGYQSDSLNIVTRNSDGVRWAQISNEKKNAIYRVLQELITNTVKHGRASLVLIEFNQDHKKIAIRYKDNGIGSELSNKNGLQNVENRIKAFKGTVTFESKKNKGFQANIQM</sequence>
<feature type="transmembrane region" description="Helical" evidence="5">
    <location>
        <begin position="341"/>
        <end position="363"/>
    </location>
</feature>
<dbReference type="GO" id="GO:0000160">
    <property type="term" value="P:phosphorelay signal transduction system"/>
    <property type="evidence" value="ECO:0007669"/>
    <property type="project" value="UniProtKB-KW"/>
</dbReference>
<dbReference type="Gene3D" id="1.25.40.10">
    <property type="entry name" value="Tetratricopeptide repeat domain"/>
    <property type="match status" value="1"/>
</dbReference>
<dbReference type="CDD" id="cd16917">
    <property type="entry name" value="HATPase_UhpB-NarQ-NarX-like"/>
    <property type="match status" value="1"/>
</dbReference>
<evidence type="ECO:0000256" key="3">
    <source>
        <dbReference type="ARBA" id="ARBA00023012"/>
    </source>
</evidence>
<keyword evidence="4" id="KW-0802">TPR repeat</keyword>
<feature type="repeat" description="TPR" evidence="4">
    <location>
        <begin position="119"/>
        <end position="152"/>
    </location>
</feature>
<dbReference type="InterPro" id="IPR003594">
    <property type="entry name" value="HATPase_dom"/>
</dbReference>
<dbReference type="PROSITE" id="PS50005">
    <property type="entry name" value="TPR"/>
    <property type="match status" value="1"/>
</dbReference>
<gene>
    <name evidence="7" type="ORF">NV36_09720</name>
</gene>
<evidence type="ECO:0000256" key="4">
    <source>
        <dbReference type="PROSITE-ProRule" id="PRU00339"/>
    </source>
</evidence>
<proteinExistence type="predicted"/>
<keyword evidence="3" id="KW-0902">Two-component regulatory system</keyword>
<dbReference type="Pfam" id="PF13176">
    <property type="entry name" value="TPR_7"/>
    <property type="match status" value="1"/>
</dbReference>
<accession>A0A0A2GUZ1</accession>
<dbReference type="PATRIC" id="fig|1300343.5.peg.828"/>
<keyword evidence="5" id="KW-0812">Transmembrane</keyword>
<keyword evidence="1" id="KW-0808">Transferase</keyword>
<dbReference type="Pfam" id="PF02518">
    <property type="entry name" value="HATPase_c"/>
    <property type="match status" value="1"/>
</dbReference>
<dbReference type="OrthoDB" id="943406at2"/>
<dbReference type="InterPro" id="IPR019734">
    <property type="entry name" value="TPR_rpt"/>
</dbReference>
<dbReference type="Proteomes" id="UP000030140">
    <property type="component" value="Unassembled WGS sequence"/>
</dbReference>
<dbReference type="EMBL" id="JSAQ01000001">
    <property type="protein sequence ID" value="KGO07089.1"/>
    <property type="molecule type" value="Genomic_DNA"/>
</dbReference>
<dbReference type="SUPFAM" id="SSF55874">
    <property type="entry name" value="ATPase domain of HSP90 chaperone/DNA topoisomerase II/histidine kinase"/>
    <property type="match status" value="1"/>
</dbReference>
<keyword evidence="2" id="KW-0418">Kinase</keyword>
<dbReference type="Gene3D" id="3.30.565.10">
    <property type="entry name" value="Histidine kinase-like ATPase, C-terminal domain"/>
    <property type="match status" value="1"/>
</dbReference>
<evidence type="ECO:0000256" key="5">
    <source>
        <dbReference type="SAM" id="Phobius"/>
    </source>
</evidence>
<evidence type="ECO:0000256" key="2">
    <source>
        <dbReference type="ARBA" id="ARBA00022777"/>
    </source>
</evidence>
<dbReference type="SUPFAM" id="SSF48452">
    <property type="entry name" value="TPR-like"/>
    <property type="match status" value="1"/>
</dbReference>
<dbReference type="GO" id="GO:0016301">
    <property type="term" value="F:kinase activity"/>
    <property type="evidence" value="ECO:0007669"/>
    <property type="project" value="UniProtKB-KW"/>
</dbReference>
<protein>
    <recommendedName>
        <fullName evidence="6">Histidine kinase/HSP90-like ATPase domain-containing protein</fullName>
    </recommendedName>
</protein>
<evidence type="ECO:0000256" key="1">
    <source>
        <dbReference type="ARBA" id="ARBA00022679"/>
    </source>
</evidence>
<dbReference type="InterPro" id="IPR036890">
    <property type="entry name" value="HATPase_C_sf"/>
</dbReference>
<dbReference type="AlphaFoldDB" id="A0A0A2GUZ1"/>
<reference evidence="7 8" key="1">
    <citation type="submission" date="2014-10" db="EMBL/GenBank/DDBJ databases">
        <title>Draft genome sequence of the proteorhodopsin-containing marine bacterium Dokdonia donghaensis.</title>
        <authorList>
            <person name="Gomez-Consarnau L."/>
            <person name="Gonzalez J.M."/>
            <person name="Riedel T."/>
            <person name="Jaenicke S."/>
            <person name="Wagner-Doebler I."/>
            <person name="Fuhrman J.A."/>
        </authorList>
    </citation>
    <scope>NUCLEOTIDE SEQUENCE [LARGE SCALE GENOMIC DNA]</scope>
    <source>
        <strain evidence="7 8">DSW-1</strain>
    </source>
</reference>
<evidence type="ECO:0000313" key="8">
    <source>
        <dbReference type="Proteomes" id="UP000030140"/>
    </source>
</evidence>
<dbReference type="InterPro" id="IPR011990">
    <property type="entry name" value="TPR-like_helical_dom_sf"/>
</dbReference>